<keyword evidence="2" id="KW-0732">Signal</keyword>
<reference evidence="3" key="1">
    <citation type="submission" date="2020-03" db="EMBL/GenBank/DDBJ databases">
        <title>Solimonas marina sp. nov., isolated from deep seawater of the Pacific Ocean.</title>
        <authorList>
            <person name="Liu X."/>
            <person name="Lai Q."/>
            <person name="Sun F."/>
            <person name="Gai Y."/>
            <person name="Li G."/>
            <person name="Shao Z."/>
        </authorList>
    </citation>
    <scope>NUCLEOTIDE SEQUENCE</scope>
    <source>
        <strain evidence="3">C16B3</strain>
    </source>
</reference>
<keyword evidence="4" id="KW-1185">Reference proteome</keyword>
<feature type="region of interest" description="Disordered" evidence="1">
    <location>
        <begin position="141"/>
        <end position="170"/>
    </location>
</feature>
<name>A0A969WFL7_9GAMM</name>
<sequence>MNKSDFMVRLSTVLLMLGGLGASSVACAHGAHTPHHSGAVVQYKSIHYEVAALPQGGVQLYITSEKGRDMPASSVSDVAVQIERPDGSSENVDMARDPSNDLWQGTSRPVKDLKSIFHVAFIYLDEPVIGALPASLMPAIGGTAPADDDDDHGHHHDEHGHAEEAEAHEH</sequence>
<evidence type="ECO:0000313" key="3">
    <source>
        <dbReference type="EMBL" id="NKF24421.1"/>
    </source>
</evidence>
<evidence type="ECO:0000256" key="1">
    <source>
        <dbReference type="SAM" id="MobiDB-lite"/>
    </source>
</evidence>
<dbReference type="PROSITE" id="PS51257">
    <property type="entry name" value="PROKAR_LIPOPROTEIN"/>
    <property type="match status" value="1"/>
</dbReference>
<protein>
    <recommendedName>
        <fullName evidence="5">Copper chaperone PCu(A)C</fullName>
    </recommendedName>
</protein>
<comment type="caution">
    <text evidence="3">The sequence shown here is derived from an EMBL/GenBank/DDBJ whole genome shotgun (WGS) entry which is preliminary data.</text>
</comment>
<feature type="chain" id="PRO_5037883905" description="Copper chaperone PCu(A)C" evidence="2">
    <location>
        <begin position="29"/>
        <end position="170"/>
    </location>
</feature>
<evidence type="ECO:0000313" key="4">
    <source>
        <dbReference type="Proteomes" id="UP000653472"/>
    </source>
</evidence>
<dbReference type="RefSeq" id="WP_168149729.1">
    <property type="nucleotide sequence ID" value="NZ_JAAVXB010000015.1"/>
</dbReference>
<evidence type="ECO:0000256" key="2">
    <source>
        <dbReference type="SAM" id="SignalP"/>
    </source>
</evidence>
<dbReference type="EMBL" id="JAAVXB010000015">
    <property type="protein sequence ID" value="NKF24421.1"/>
    <property type="molecule type" value="Genomic_DNA"/>
</dbReference>
<feature type="signal peptide" evidence="2">
    <location>
        <begin position="1"/>
        <end position="28"/>
    </location>
</feature>
<accession>A0A969WFL7</accession>
<dbReference type="Proteomes" id="UP000653472">
    <property type="component" value="Unassembled WGS sequence"/>
</dbReference>
<feature type="compositionally biased region" description="Basic and acidic residues" evidence="1">
    <location>
        <begin position="151"/>
        <end position="170"/>
    </location>
</feature>
<dbReference type="AlphaFoldDB" id="A0A969WFL7"/>
<evidence type="ECO:0008006" key="5">
    <source>
        <dbReference type="Google" id="ProtNLM"/>
    </source>
</evidence>
<organism evidence="3 4">
    <name type="scientific">Solimonas marina</name>
    <dbReference type="NCBI Taxonomy" id="2714601"/>
    <lineage>
        <taxon>Bacteria</taxon>
        <taxon>Pseudomonadati</taxon>
        <taxon>Pseudomonadota</taxon>
        <taxon>Gammaproteobacteria</taxon>
        <taxon>Nevskiales</taxon>
        <taxon>Nevskiaceae</taxon>
        <taxon>Solimonas</taxon>
    </lineage>
</organism>
<gene>
    <name evidence="3" type="ORF">G7Y82_19090</name>
</gene>
<proteinExistence type="predicted"/>